<dbReference type="Gene3D" id="1.20.1260.10">
    <property type="match status" value="1"/>
</dbReference>
<comment type="catalytic activity">
    <reaction evidence="6">
        <text>4 Fe(2+) + O2 + 6 H2O = 4 iron(III) oxide-hydroxide + 12 H(+)</text>
        <dbReference type="Rhea" id="RHEA:11972"/>
        <dbReference type="ChEBI" id="CHEBI:15377"/>
        <dbReference type="ChEBI" id="CHEBI:15378"/>
        <dbReference type="ChEBI" id="CHEBI:15379"/>
        <dbReference type="ChEBI" id="CHEBI:29033"/>
        <dbReference type="ChEBI" id="CHEBI:78619"/>
        <dbReference type="EC" id="1.16.3.2"/>
    </reaction>
</comment>
<comment type="caution">
    <text evidence="8">The sequence shown here is derived from an EMBL/GenBank/DDBJ whole genome shotgun (WGS) entry which is preliminary data.</text>
</comment>
<dbReference type="CDD" id="cd01055">
    <property type="entry name" value="Nonheme_Ferritin"/>
    <property type="match status" value="1"/>
</dbReference>
<dbReference type="EC" id="1.16.3.2" evidence="6"/>
<keyword evidence="3" id="KW-0560">Oxidoreductase</keyword>
<dbReference type="Pfam" id="PF00210">
    <property type="entry name" value="Ferritin"/>
    <property type="match status" value="1"/>
</dbReference>
<feature type="binding site" evidence="5">
    <location>
        <position position="18"/>
    </location>
    <ligand>
        <name>Fe cation</name>
        <dbReference type="ChEBI" id="CHEBI:24875"/>
        <label>1</label>
    </ligand>
</feature>
<comment type="similarity">
    <text evidence="6">Belongs to the ferritin family. Prokaryotic subfamily.</text>
</comment>
<dbReference type="InterPro" id="IPR012347">
    <property type="entry name" value="Ferritin-like"/>
</dbReference>
<evidence type="ECO:0000313" key="8">
    <source>
        <dbReference type="EMBL" id="TMQ47129.1"/>
    </source>
</evidence>
<gene>
    <name evidence="8" type="ORF">E6K71_10805</name>
</gene>
<feature type="domain" description="Ferritin-like diiron" evidence="7">
    <location>
        <begin position="1"/>
        <end position="146"/>
    </location>
</feature>
<protein>
    <recommendedName>
        <fullName evidence="6">Ferritin</fullName>
        <ecNumber evidence="6">1.16.3.2</ecNumber>
    </recommendedName>
</protein>
<dbReference type="InterPro" id="IPR001519">
    <property type="entry name" value="Ferritin"/>
</dbReference>
<evidence type="ECO:0000256" key="5">
    <source>
        <dbReference type="PIRSR" id="PIRSR601519-1"/>
    </source>
</evidence>
<dbReference type="PROSITE" id="PS50905">
    <property type="entry name" value="FERRITIN_LIKE"/>
    <property type="match status" value="1"/>
</dbReference>
<evidence type="ECO:0000256" key="2">
    <source>
        <dbReference type="ARBA" id="ARBA00022723"/>
    </source>
</evidence>
<comment type="function">
    <text evidence="6">Iron-storage protein.</text>
</comment>
<organism evidence="8 9">
    <name type="scientific">Eiseniibacteriota bacterium</name>
    <dbReference type="NCBI Taxonomy" id="2212470"/>
    <lineage>
        <taxon>Bacteria</taxon>
        <taxon>Candidatus Eiseniibacteriota</taxon>
    </lineage>
</organism>
<dbReference type="PANTHER" id="PTHR11431">
    <property type="entry name" value="FERRITIN"/>
    <property type="match status" value="1"/>
</dbReference>
<proteinExistence type="inferred from homology"/>
<dbReference type="SUPFAM" id="SSF47240">
    <property type="entry name" value="Ferritin-like"/>
    <property type="match status" value="1"/>
</dbReference>
<evidence type="ECO:0000256" key="3">
    <source>
        <dbReference type="ARBA" id="ARBA00023002"/>
    </source>
</evidence>
<accession>A0A538S6W6</accession>
<dbReference type="Proteomes" id="UP000316292">
    <property type="component" value="Unassembled WGS sequence"/>
</dbReference>
<keyword evidence="2 5" id="KW-0479">Metal-binding</keyword>
<keyword evidence="6" id="KW-0963">Cytoplasm</keyword>
<evidence type="ECO:0000256" key="4">
    <source>
        <dbReference type="ARBA" id="ARBA00023004"/>
    </source>
</evidence>
<evidence type="ECO:0000259" key="7">
    <source>
        <dbReference type="PROSITE" id="PS50905"/>
    </source>
</evidence>
<dbReference type="PANTHER" id="PTHR11431:SF127">
    <property type="entry name" value="BACTERIAL NON-HEME FERRITIN"/>
    <property type="match status" value="1"/>
</dbReference>
<evidence type="ECO:0000313" key="9">
    <source>
        <dbReference type="Proteomes" id="UP000316292"/>
    </source>
</evidence>
<dbReference type="InterPro" id="IPR041719">
    <property type="entry name" value="Ferritin_prok"/>
</dbReference>
<dbReference type="GO" id="GO:0008198">
    <property type="term" value="F:ferrous iron binding"/>
    <property type="evidence" value="ECO:0007669"/>
    <property type="project" value="TreeGrafter"/>
</dbReference>
<keyword evidence="4 5" id="KW-0408">Iron</keyword>
<feature type="binding site" evidence="5">
    <location>
        <position position="95"/>
    </location>
    <ligand>
        <name>Fe cation</name>
        <dbReference type="ChEBI" id="CHEBI:24875"/>
        <label>1</label>
    </ligand>
</feature>
<evidence type="ECO:0000256" key="6">
    <source>
        <dbReference type="RuleBase" id="RU361145"/>
    </source>
</evidence>
<evidence type="ECO:0000256" key="1">
    <source>
        <dbReference type="ARBA" id="ARBA00022434"/>
    </source>
</evidence>
<feature type="binding site" evidence="5">
    <location>
        <position position="54"/>
    </location>
    <ligand>
        <name>Fe cation</name>
        <dbReference type="ChEBI" id="CHEBI:24875"/>
        <label>1</label>
    </ligand>
</feature>
<dbReference type="EMBL" id="VBOR01000126">
    <property type="protein sequence ID" value="TMQ47129.1"/>
    <property type="molecule type" value="Genomic_DNA"/>
</dbReference>
<feature type="binding site" evidence="5">
    <location>
        <position position="51"/>
    </location>
    <ligand>
        <name>Fe cation</name>
        <dbReference type="ChEBI" id="CHEBI:24875"/>
        <label>1</label>
    </ligand>
</feature>
<dbReference type="InterPro" id="IPR009040">
    <property type="entry name" value="Ferritin-like_diiron"/>
</dbReference>
<sequence>MLISDKMVAAINKQIGNEFGAFLQYVAIAAYFGNESLPELAKHFNQQAMEERQHAMKFVNYVLDAGGLPEIPAIPAPKSRFSSAEEAVKLSLDWEITVTKQINDLVDLAGKENDHTSHTFLQWFVNEQLEEVSSMDMLLKMVKRAGTNLLFVEDYLARRGTRPAAAAEAT</sequence>
<name>A0A538S6W6_UNCEI</name>
<dbReference type="GO" id="GO:0006826">
    <property type="term" value="P:iron ion transport"/>
    <property type="evidence" value="ECO:0007669"/>
    <property type="project" value="InterPro"/>
</dbReference>
<keyword evidence="1 6" id="KW-0409">Iron storage</keyword>
<dbReference type="GO" id="GO:0008199">
    <property type="term" value="F:ferric iron binding"/>
    <property type="evidence" value="ECO:0007669"/>
    <property type="project" value="InterPro"/>
</dbReference>
<reference evidence="8 9" key="1">
    <citation type="journal article" date="2019" name="Nat. Microbiol.">
        <title>Mediterranean grassland soil C-N compound turnover is dependent on rainfall and depth, and is mediated by genomically divergent microorganisms.</title>
        <authorList>
            <person name="Diamond S."/>
            <person name="Andeer P.F."/>
            <person name="Li Z."/>
            <person name="Crits-Christoph A."/>
            <person name="Burstein D."/>
            <person name="Anantharaman K."/>
            <person name="Lane K.R."/>
            <person name="Thomas B.C."/>
            <person name="Pan C."/>
            <person name="Northen T.R."/>
            <person name="Banfield J.F."/>
        </authorList>
    </citation>
    <scope>NUCLEOTIDE SEQUENCE [LARGE SCALE GENOMIC DNA]</scope>
    <source>
        <strain evidence="8">WS_1</strain>
    </source>
</reference>
<dbReference type="InterPro" id="IPR008331">
    <property type="entry name" value="Ferritin_DPS_dom"/>
</dbReference>
<feature type="binding site" evidence="5">
    <location>
        <position position="128"/>
    </location>
    <ligand>
        <name>Fe cation</name>
        <dbReference type="ChEBI" id="CHEBI:24875"/>
        <label>1</label>
    </ligand>
</feature>
<dbReference type="GO" id="GO:0006879">
    <property type="term" value="P:intracellular iron ion homeostasis"/>
    <property type="evidence" value="ECO:0007669"/>
    <property type="project" value="UniProtKB-KW"/>
</dbReference>
<comment type="subcellular location">
    <subcellularLocation>
        <location evidence="6">Cytoplasm</location>
    </subcellularLocation>
</comment>
<dbReference type="AlphaFoldDB" id="A0A538S6W6"/>
<dbReference type="GO" id="GO:0004322">
    <property type="term" value="F:ferroxidase activity"/>
    <property type="evidence" value="ECO:0007669"/>
    <property type="project" value="TreeGrafter"/>
</dbReference>
<dbReference type="InterPro" id="IPR009078">
    <property type="entry name" value="Ferritin-like_SF"/>
</dbReference>
<dbReference type="GO" id="GO:0005829">
    <property type="term" value="C:cytosol"/>
    <property type="evidence" value="ECO:0007669"/>
    <property type="project" value="TreeGrafter"/>
</dbReference>